<keyword evidence="7" id="KW-1185">Reference proteome</keyword>
<feature type="compositionally biased region" description="Polar residues" evidence="5">
    <location>
        <begin position="396"/>
        <end position="412"/>
    </location>
</feature>
<evidence type="ECO:0000256" key="5">
    <source>
        <dbReference type="SAM" id="MobiDB-lite"/>
    </source>
</evidence>
<evidence type="ECO:0000256" key="1">
    <source>
        <dbReference type="ARBA" id="ARBA00006484"/>
    </source>
</evidence>
<organism evidence="6 7">
    <name type="scientific">Fusarium flagelliforme</name>
    <dbReference type="NCBI Taxonomy" id="2675880"/>
    <lineage>
        <taxon>Eukaryota</taxon>
        <taxon>Fungi</taxon>
        <taxon>Dikarya</taxon>
        <taxon>Ascomycota</taxon>
        <taxon>Pezizomycotina</taxon>
        <taxon>Sordariomycetes</taxon>
        <taxon>Hypocreomycetidae</taxon>
        <taxon>Hypocreales</taxon>
        <taxon>Nectriaceae</taxon>
        <taxon>Fusarium</taxon>
        <taxon>Fusarium incarnatum-equiseti species complex</taxon>
    </lineage>
</organism>
<accession>A0A395N2V8</accession>
<dbReference type="AlphaFoldDB" id="A0A395N2V8"/>
<name>A0A395N2V8_9HYPO</name>
<dbReference type="PANTHER" id="PTHR45024">
    <property type="entry name" value="DEHYDROGENASES, SHORT CHAIN"/>
    <property type="match status" value="1"/>
</dbReference>
<reference evidence="6 7" key="1">
    <citation type="journal article" date="2018" name="PLoS Pathog.">
        <title>Evolution of structural diversity of trichothecenes, a family of toxins produced by plant pathogenic and entomopathogenic fungi.</title>
        <authorList>
            <person name="Proctor R.H."/>
            <person name="McCormick S.P."/>
            <person name="Kim H.S."/>
            <person name="Cardoza R.E."/>
            <person name="Stanley A.M."/>
            <person name="Lindo L."/>
            <person name="Kelly A."/>
            <person name="Brown D.W."/>
            <person name="Lee T."/>
            <person name="Vaughan M.M."/>
            <person name="Alexander N.J."/>
            <person name="Busman M."/>
            <person name="Gutierrez S."/>
        </authorList>
    </citation>
    <scope>NUCLEOTIDE SEQUENCE [LARGE SCALE GENOMIC DNA]</scope>
    <source>
        <strain evidence="6 7">NRRL 13405</strain>
    </source>
</reference>
<protein>
    <submittedName>
        <fullName evidence="6">3-oxoacyl-acp reductase</fullName>
    </submittedName>
</protein>
<keyword evidence="2" id="KW-0521">NADP</keyword>
<gene>
    <name evidence="6" type="ORF">FIE12Z_1232</name>
</gene>
<feature type="region of interest" description="Disordered" evidence="5">
    <location>
        <begin position="396"/>
        <end position="444"/>
    </location>
</feature>
<evidence type="ECO:0000256" key="3">
    <source>
        <dbReference type="ARBA" id="ARBA00023002"/>
    </source>
</evidence>
<sequence>MVSSGPLRFDGRVAIVTGSGRGLGREYALLLAQLGASVAVNSITPATTQQTVDDITKAGGKAIACVGDVSDNNVAESIVAKTIDAYGRIDIVINNAGISESLTIEQVTHEQFWKMLNVHVGGAFNITKAAWPHMKKQQFGRVIMMLSGMMFGMPTHVSYGTAKMALLGLARALATDGKHHNILVNSVCPSGLTDLAAKHIQDQGVLTFMRNYMPAVENAPPVLWLAHEDSNVNGENFNFGGRLMSRIFIGETGGYLGSRDVDWTIETVRDNWDKVMDIEKFDLVPDVATFGSRQFERVSAGEVLSRRKPGPTWRLLHPSSLLAGGEAFCLLGRIVADVDDLPGEYVPDDPRQVTKDLTNLEPMEVTSNNVEGFLATTKSKDAKVRLAQILGISSANSEEMSKKTSSPNSYHTYTDAAPTGLRCLNGSPQRRHNETLQEPVQAAG</sequence>
<dbReference type="EMBL" id="PXXK01000027">
    <property type="protein sequence ID" value="RFN54444.1"/>
    <property type="molecule type" value="Genomic_DNA"/>
</dbReference>
<dbReference type="InterPro" id="IPR051687">
    <property type="entry name" value="Peroxisomal_Beta-Oxidation"/>
</dbReference>
<evidence type="ECO:0000256" key="4">
    <source>
        <dbReference type="RuleBase" id="RU000363"/>
    </source>
</evidence>
<dbReference type="PRINTS" id="PR00080">
    <property type="entry name" value="SDRFAMILY"/>
</dbReference>
<evidence type="ECO:0000313" key="6">
    <source>
        <dbReference type="EMBL" id="RFN54444.1"/>
    </source>
</evidence>
<comment type="caution">
    <text evidence="6">The sequence shown here is derived from an EMBL/GenBank/DDBJ whole genome shotgun (WGS) entry which is preliminary data.</text>
</comment>
<dbReference type="PRINTS" id="PR00081">
    <property type="entry name" value="GDHRDH"/>
</dbReference>
<dbReference type="SUPFAM" id="SSF51735">
    <property type="entry name" value="NAD(P)-binding Rossmann-fold domains"/>
    <property type="match status" value="1"/>
</dbReference>
<dbReference type="GO" id="GO:0016491">
    <property type="term" value="F:oxidoreductase activity"/>
    <property type="evidence" value="ECO:0007669"/>
    <property type="project" value="UniProtKB-KW"/>
</dbReference>
<evidence type="ECO:0000256" key="2">
    <source>
        <dbReference type="ARBA" id="ARBA00022857"/>
    </source>
</evidence>
<comment type="similarity">
    <text evidence="1 4">Belongs to the short-chain dehydrogenases/reductases (SDR) family.</text>
</comment>
<dbReference type="Pfam" id="PF00106">
    <property type="entry name" value="adh_short"/>
    <property type="match status" value="1"/>
</dbReference>
<evidence type="ECO:0000313" key="7">
    <source>
        <dbReference type="Proteomes" id="UP000265631"/>
    </source>
</evidence>
<dbReference type="InterPro" id="IPR002347">
    <property type="entry name" value="SDR_fam"/>
</dbReference>
<proteinExistence type="inferred from homology"/>
<dbReference type="InterPro" id="IPR020904">
    <property type="entry name" value="Sc_DH/Rdtase_CS"/>
</dbReference>
<dbReference type="PANTHER" id="PTHR45024:SF2">
    <property type="entry name" value="SCP2 DOMAIN-CONTAINING PROTEIN"/>
    <property type="match status" value="1"/>
</dbReference>
<dbReference type="InterPro" id="IPR036291">
    <property type="entry name" value="NAD(P)-bd_dom_sf"/>
</dbReference>
<dbReference type="Gene3D" id="3.40.50.720">
    <property type="entry name" value="NAD(P)-binding Rossmann-like Domain"/>
    <property type="match status" value="1"/>
</dbReference>
<dbReference type="PROSITE" id="PS00061">
    <property type="entry name" value="ADH_SHORT"/>
    <property type="match status" value="1"/>
</dbReference>
<dbReference type="STRING" id="2594813.A0A395N2V8"/>
<keyword evidence="3" id="KW-0560">Oxidoreductase</keyword>
<dbReference type="Proteomes" id="UP000265631">
    <property type="component" value="Unassembled WGS sequence"/>
</dbReference>